<accession>A0A0D2FZ84</accession>
<keyword evidence="15" id="KW-1185">Reference proteome</keyword>
<evidence type="ECO:0000256" key="4">
    <source>
        <dbReference type="ARBA" id="ARBA00012950"/>
    </source>
</evidence>
<keyword evidence="7" id="KW-0808">Transferase</keyword>
<dbReference type="Proteomes" id="UP000054266">
    <property type="component" value="Unassembled WGS sequence"/>
</dbReference>
<evidence type="ECO:0000259" key="13">
    <source>
        <dbReference type="PROSITE" id="PS51186"/>
    </source>
</evidence>
<gene>
    <name evidence="14" type="ORF">PV04_00034</name>
</gene>
<dbReference type="PROSITE" id="PS51186">
    <property type="entry name" value="GNAT"/>
    <property type="match status" value="1"/>
</dbReference>
<evidence type="ECO:0000256" key="8">
    <source>
        <dbReference type="ARBA" id="ARBA00023242"/>
    </source>
</evidence>
<dbReference type="GO" id="GO:1990189">
    <property type="term" value="F:protein N-terminal-serine acetyltransferase activity"/>
    <property type="evidence" value="ECO:0007669"/>
    <property type="project" value="UniProtKB-EC"/>
</dbReference>
<evidence type="ECO:0000313" key="15">
    <source>
        <dbReference type="Proteomes" id="UP000054266"/>
    </source>
</evidence>
<comment type="catalytic activity">
    <reaction evidence="10">
        <text>N-terminal L-seryl-[histone H2A] + acetyl-CoA = N-terminal N(alpha)-acetyl-L-seryl-[histone H2A] + CoA + H(+)</text>
        <dbReference type="Rhea" id="RHEA:50600"/>
        <dbReference type="Rhea" id="RHEA-COMP:12742"/>
        <dbReference type="Rhea" id="RHEA-COMP:12744"/>
        <dbReference type="ChEBI" id="CHEBI:15378"/>
        <dbReference type="ChEBI" id="CHEBI:57287"/>
        <dbReference type="ChEBI" id="CHEBI:57288"/>
        <dbReference type="ChEBI" id="CHEBI:64738"/>
        <dbReference type="ChEBI" id="CHEBI:83690"/>
        <dbReference type="EC" id="2.3.1.257"/>
    </reaction>
</comment>
<evidence type="ECO:0000256" key="11">
    <source>
        <dbReference type="ARBA" id="ARBA00049524"/>
    </source>
</evidence>
<dbReference type="GO" id="GO:0010485">
    <property type="term" value="F:histone H4 acetyltransferase activity"/>
    <property type="evidence" value="ECO:0007669"/>
    <property type="project" value="InterPro"/>
</dbReference>
<dbReference type="STRING" id="5601.A0A0D2FZ84"/>
<comment type="similarity">
    <text evidence="3">Belongs to the acetyltransferase family. NAA40 subfamily.</text>
</comment>
<comment type="catalytic activity">
    <reaction evidence="11">
        <text>N-terminal L-seryl-[histone H4] + acetyl-CoA = N-terminal N(alpha)-acetyl-L-seryl-[histone H4] + CoA + H(+)</text>
        <dbReference type="Rhea" id="RHEA:50596"/>
        <dbReference type="Rhea" id="RHEA-COMP:12740"/>
        <dbReference type="Rhea" id="RHEA-COMP:12743"/>
        <dbReference type="ChEBI" id="CHEBI:15378"/>
        <dbReference type="ChEBI" id="CHEBI:57287"/>
        <dbReference type="ChEBI" id="CHEBI:57288"/>
        <dbReference type="ChEBI" id="CHEBI:64738"/>
        <dbReference type="ChEBI" id="CHEBI:83690"/>
        <dbReference type="EC" id="2.3.1.257"/>
    </reaction>
</comment>
<keyword evidence="8" id="KW-0539">Nucleus</keyword>
<sequence length="228" mass="26180">MSSSKRVKRDQVRPSSNKSQDRADAEPKLVETVNALSCQEFFQKYEPHESRVQLLSSDPKLDSVIVDDAASLPDPRREQCLKLIEQTSAHDYDNSDLSWSVSKKRKEMKLPDMKYITLLGDGTIAGFMSFMVTYEDGWEVLYVYEIHFFPQWQGKGFGKQLMDIAEAIARNIGLAKVMLTVFRANRPAVDWYTKLGYQEDDFSPGPRKLRNGTVKEPSYIILSKQLKR</sequence>
<organism evidence="14 15">
    <name type="scientific">Phialophora macrospora</name>
    <dbReference type="NCBI Taxonomy" id="1851006"/>
    <lineage>
        <taxon>Eukaryota</taxon>
        <taxon>Fungi</taxon>
        <taxon>Dikarya</taxon>
        <taxon>Ascomycota</taxon>
        <taxon>Pezizomycotina</taxon>
        <taxon>Eurotiomycetes</taxon>
        <taxon>Chaetothyriomycetidae</taxon>
        <taxon>Chaetothyriales</taxon>
        <taxon>Herpotrichiellaceae</taxon>
        <taxon>Phialophora</taxon>
    </lineage>
</organism>
<evidence type="ECO:0000256" key="12">
    <source>
        <dbReference type="SAM" id="MobiDB-lite"/>
    </source>
</evidence>
<dbReference type="GO" id="GO:0005634">
    <property type="term" value="C:nucleus"/>
    <property type="evidence" value="ECO:0007669"/>
    <property type="project" value="UniProtKB-SubCell"/>
</dbReference>
<evidence type="ECO:0000256" key="9">
    <source>
        <dbReference type="ARBA" id="ARBA00023315"/>
    </source>
</evidence>
<evidence type="ECO:0000313" key="14">
    <source>
        <dbReference type="EMBL" id="KIW71800.1"/>
    </source>
</evidence>
<proteinExistence type="inferred from homology"/>
<feature type="region of interest" description="Disordered" evidence="12">
    <location>
        <begin position="1"/>
        <end position="27"/>
    </location>
</feature>
<dbReference type="AlphaFoldDB" id="A0A0D2FZ84"/>
<dbReference type="InterPro" id="IPR000182">
    <property type="entry name" value="GNAT_dom"/>
</dbReference>
<dbReference type="Pfam" id="PF00583">
    <property type="entry name" value="Acetyltransf_1"/>
    <property type="match status" value="1"/>
</dbReference>
<evidence type="ECO:0000256" key="10">
    <source>
        <dbReference type="ARBA" id="ARBA00047821"/>
    </source>
</evidence>
<dbReference type="GO" id="GO:0043998">
    <property type="term" value="F:histone H2A acetyltransferase activity"/>
    <property type="evidence" value="ECO:0007669"/>
    <property type="project" value="InterPro"/>
</dbReference>
<dbReference type="EC" id="2.3.1.257" evidence="4"/>
<dbReference type="SUPFAM" id="SSF55729">
    <property type="entry name" value="Acyl-CoA N-acyltransferases (Nat)"/>
    <property type="match status" value="1"/>
</dbReference>
<dbReference type="Gene3D" id="3.40.630.30">
    <property type="match status" value="1"/>
</dbReference>
<name>A0A0D2FZ84_9EURO</name>
<keyword evidence="6" id="KW-0963">Cytoplasm</keyword>
<evidence type="ECO:0000256" key="3">
    <source>
        <dbReference type="ARBA" id="ARBA00008870"/>
    </source>
</evidence>
<evidence type="ECO:0000256" key="2">
    <source>
        <dbReference type="ARBA" id="ARBA00004496"/>
    </source>
</evidence>
<dbReference type="PANTHER" id="PTHR20531:SF1">
    <property type="entry name" value="N-ALPHA-ACETYLTRANSFERASE 40"/>
    <property type="match status" value="1"/>
</dbReference>
<reference evidence="14 15" key="1">
    <citation type="submission" date="2015-01" db="EMBL/GenBank/DDBJ databases">
        <title>The Genome Sequence of Capronia semiimmersa CBS27337.</title>
        <authorList>
            <consortium name="The Broad Institute Genomics Platform"/>
            <person name="Cuomo C."/>
            <person name="de Hoog S."/>
            <person name="Gorbushina A."/>
            <person name="Stielow B."/>
            <person name="Teixiera M."/>
            <person name="Abouelleil A."/>
            <person name="Chapman S.B."/>
            <person name="Priest M."/>
            <person name="Young S.K."/>
            <person name="Wortman J."/>
            <person name="Nusbaum C."/>
            <person name="Birren B."/>
        </authorList>
    </citation>
    <scope>NUCLEOTIDE SEQUENCE [LARGE SCALE GENOMIC DNA]</scope>
    <source>
        <strain evidence="14 15">CBS 27337</strain>
    </source>
</reference>
<dbReference type="InterPro" id="IPR016181">
    <property type="entry name" value="Acyl_CoA_acyltransferase"/>
</dbReference>
<evidence type="ECO:0000256" key="6">
    <source>
        <dbReference type="ARBA" id="ARBA00022490"/>
    </source>
</evidence>
<evidence type="ECO:0000256" key="7">
    <source>
        <dbReference type="ARBA" id="ARBA00022679"/>
    </source>
</evidence>
<feature type="domain" description="N-acetyltransferase" evidence="13">
    <location>
        <begin position="64"/>
        <end position="227"/>
    </location>
</feature>
<dbReference type="InterPro" id="IPR039949">
    <property type="entry name" value="NAA40"/>
</dbReference>
<evidence type="ECO:0000256" key="5">
    <source>
        <dbReference type="ARBA" id="ARBA00015043"/>
    </source>
</evidence>
<dbReference type="PANTHER" id="PTHR20531">
    <property type="entry name" value="N-ALPHA-ACETYLTRANSFERASE 40"/>
    <property type="match status" value="1"/>
</dbReference>
<dbReference type="EMBL" id="KN846956">
    <property type="protein sequence ID" value="KIW71800.1"/>
    <property type="molecule type" value="Genomic_DNA"/>
</dbReference>
<keyword evidence="9" id="KW-0012">Acyltransferase</keyword>
<dbReference type="CDD" id="cd04301">
    <property type="entry name" value="NAT_SF"/>
    <property type="match status" value="1"/>
</dbReference>
<dbReference type="HOGENOM" id="CLU_051699_2_0_1"/>
<protein>
    <recommendedName>
        <fullName evidence="5">N-alpha-acetyltransferase 40</fullName>
        <ecNumber evidence="4">2.3.1.257</ecNumber>
    </recommendedName>
</protein>
<dbReference type="GO" id="GO:0005737">
    <property type="term" value="C:cytoplasm"/>
    <property type="evidence" value="ECO:0007669"/>
    <property type="project" value="UniProtKB-SubCell"/>
</dbReference>
<comment type="subcellular location">
    <subcellularLocation>
        <location evidence="2">Cytoplasm</location>
    </subcellularLocation>
    <subcellularLocation>
        <location evidence="1">Nucleus</location>
    </subcellularLocation>
</comment>
<evidence type="ECO:0000256" key="1">
    <source>
        <dbReference type="ARBA" id="ARBA00004123"/>
    </source>
</evidence>